<evidence type="ECO:0000256" key="2">
    <source>
        <dbReference type="ARBA" id="ARBA00022603"/>
    </source>
</evidence>
<name>F2TZN9_SALR5</name>
<feature type="binding site" evidence="7">
    <location>
        <position position="64"/>
    </location>
    <ligand>
        <name>S-adenosyl-L-methionine</name>
        <dbReference type="ChEBI" id="CHEBI:59789"/>
    </ligand>
</feature>
<accession>F2TZN9</accession>
<keyword evidence="5 7" id="KW-0694">RNA-binding</keyword>
<feature type="binding site" evidence="7">
    <location>
        <position position="113"/>
    </location>
    <ligand>
        <name>S-adenosyl-L-methionine</name>
        <dbReference type="ChEBI" id="CHEBI:59789"/>
    </ligand>
</feature>
<dbReference type="GeneID" id="16078615"/>
<feature type="binding site" evidence="7">
    <location>
        <position position="37"/>
    </location>
    <ligand>
        <name>S-adenosyl-L-methionine</name>
        <dbReference type="ChEBI" id="CHEBI:59789"/>
    </ligand>
</feature>
<keyword evidence="2 7" id="KW-0489">Methyltransferase</keyword>
<dbReference type="SMART" id="SM00650">
    <property type="entry name" value="rADc"/>
    <property type="match status" value="1"/>
</dbReference>
<keyword evidence="3 7" id="KW-0808">Transferase</keyword>
<evidence type="ECO:0000256" key="7">
    <source>
        <dbReference type="PROSITE-ProRule" id="PRU01026"/>
    </source>
</evidence>
<dbReference type="InterPro" id="IPR020596">
    <property type="entry name" value="rRNA_Ade_Mease_Trfase_CS"/>
</dbReference>
<feature type="compositionally biased region" description="Basic residues" evidence="9">
    <location>
        <begin position="1"/>
        <end position="11"/>
    </location>
</feature>
<dbReference type="eggNOG" id="KOG0820">
    <property type="taxonomic scope" value="Eukaryota"/>
</dbReference>
<dbReference type="PROSITE" id="PS01131">
    <property type="entry name" value="RRNA_A_DIMETH"/>
    <property type="match status" value="1"/>
</dbReference>
<dbReference type="InterPro" id="IPR020598">
    <property type="entry name" value="rRNA_Ade_methylase_Trfase_N"/>
</dbReference>
<dbReference type="EC" id="2.1.1.-" evidence="8"/>
<dbReference type="InParanoid" id="F2TZN9"/>
<reference evidence="11" key="1">
    <citation type="submission" date="2009-08" db="EMBL/GenBank/DDBJ databases">
        <title>Annotation of Salpingoeca rosetta.</title>
        <authorList>
            <consortium name="The Broad Institute Genome Sequencing Platform"/>
            <person name="Russ C."/>
            <person name="Cuomo C."/>
            <person name="Burger G."/>
            <person name="Gray M.W."/>
            <person name="Holland P.W.H."/>
            <person name="King N."/>
            <person name="Lang F.B.F."/>
            <person name="Roger A.J."/>
            <person name="Ruiz-Trillo I."/>
            <person name="Young S.K."/>
            <person name="Zeng Q."/>
            <person name="Gargeya S."/>
            <person name="Alvarado L."/>
            <person name="Berlin A."/>
            <person name="Chapman S.B."/>
            <person name="Chen Z."/>
            <person name="Freedman E."/>
            <person name="Gellesch M."/>
            <person name="Goldberg J."/>
            <person name="Griggs A."/>
            <person name="Gujja S."/>
            <person name="Heilman E."/>
            <person name="Heiman D."/>
            <person name="Howarth C."/>
            <person name="Mehta T."/>
            <person name="Neiman D."/>
            <person name="Pearson M."/>
            <person name="Roberts A."/>
            <person name="Saif S."/>
            <person name="Shea T."/>
            <person name="Shenoy N."/>
            <person name="Sisk P."/>
            <person name="Stolte C."/>
            <person name="Sykes S."/>
            <person name="White J."/>
            <person name="Yandava C."/>
            <person name="Haas B."/>
            <person name="Nusbaum C."/>
            <person name="Birren B."/>
        </authorList>
    </citation>
    <scope>NUCLEOTIDE SEQUENCE [LARGE SCALE GENOMIC DNA]</scope>
    <source>
        <strain evidence="11">ATCC 50818</strain>
    </source>
</reference>
<keyword evidence="1 8" id="KW-0698">rRNA processing</keyword>
<organism evidence="12">
    <name type="scientific">Salpingoeca rosetta (strain ATCC 50818 / BSB-021)</name>
    <dbReference type="NCBI Taxonomy" id="946362"/>
    <lineage>
        <taxon>Eukaryota</taxon>
        <taxon>Choanoflagellata</taxon>
        <taxon>Craspedida</taxon>
        <taxon>Salpingoecidae</taxon>
        <taxon>Salpingoeca</taxon>
    </lineage>
</organism>
<dbReference type="PANTHER" id="PTHR11727:SF7">
    <property type="entry name" value="DIMETHYLADENOSINE TRANSFERASE-RELATED"/>
    <property type="match status" value="1"/>
</dbReference>
<feature type="binding site" evidence="7">
    <location>
        <position position="85"/>
    </location>
    <ligand>
        <name>S-adenosyl-L-methionine</name>
        <dbReference type="ChEBI" id="CHEBI:59789"/>
    </ligand>
</feature>
<dbReference type="SUPFAM" id="SSF53335">
    <property type="entry name" value="S-adenosyl-L-methionine-dependent methyltransferases"/>
    <property type="match status" value="1"/>
</dbReference>
<keyword evidence="4 7" id="KW-0949">S-adenosyl-L-methionine</keyword>
<evidence type="ECO:0000313" key="11">
    <source>
        <dbReference type="EMBL" id="EGD79063.1"/>
    </source>
</evidence>
<dbReference type="OrthoDB" id="74991at2759"/>
<dbReference type="Gene3D" id="3.40.50.150">
    <property type="entry name" value="Vaccinia Virus protein VP39"/>
    <property type="match status" value="1"/>
</dbReference>
<dbReference type="Proteomes" id="UP000007799">
    <property type="component" value="Unassembled WGS sequence"/>
</dbReference>
<dbReference type="Pfam" id="PF00398">
    <property type="entry name" value="RrnaAD"/>
    <property type="match status" value="1"/>
</dbReference>
<dbReference type="GO" id="GO:0000179">
    <property type="term" value="F:rRNA (adenine-N6,N6-)-dimethyltransferase activity"/>
    <property type="evidence" value="ECO:0007669"/>
    <property type="project" value="UniProtKB-UniRule"/>
</dbReference>
<evidence type="ECO:0000256" key="9">
    <source>
        <dbReference type="SAM" id="MobiDB-lite"/>
    </source>
</evidence>
<feature type="region of interest" description="Disordered" evidence="9">
    <location>
        <begin position="1"/>
        <end position="20"/>
    </location>
</feature>
<evidence type="ECO:0000256" key="8">
    <source>
        <dbReference type="RuleBase" id="RU362106"/>
    </source>
</evidence>
<dbReference type="EMBL" id="GL832957">
    <property type="protein sequence ID" value="EGD79063.1"/>
    <property type="molecule type" value="Genomic_DNA"/>
</dbReference>
<protein>
    <recommendedName>
        <fullName evidence="8">rRNA adenine N(6)-methyltransferase</fullName>
        <ecNumber evidence="8">2.1.1.-</ecNumber>
    </recommendedName>
</protein>
<keyword evidence="12" id="KW-1185">Reference proteome</keyword>
<evidence type="ECO:0000313" key="12">
    <source>
        <dbReference type="Proteomes" id="UP000007799"/>
    </source>
</evidence>
<proteinExistence type="inferred from homology"/>
<dbReference type="CDD" id="cd02440">
    <property type="entry name" value="AdoMet_MTases"/>
    <property type="match status" value="1"/>
</dbReference>
<dbReference type="HAMAP" id="MF_00607">
    <property type="entry name" value="16SrRNA_methyltr_A"/>
    <property type="match status" value="1"/>
</dbReference>
<evidence type="ECO:0000256" key="4">
    <source>
        <dbReference type="ARBA" id="ARBA00022691"/>
    </source>
</evidence>
<dbReference type="FunCoup" id="F2TZN9">
    <property type="interactions" value="1189"/>
</dbReference>
<gene>
    <name evidence="11" type="ORF">PTSG_02031</name>
</gene>
<dbReference type="GO" id="GO:0003723">
    <property type="term" value="F:RNA binding"/>
    <property type="evidence" value="ECO:0007669"/>
    <property type="project" value="UniProtKB-UniRule"/>
</dbReference>
<dbReference type="OMA" id="GMFQKEV"/>
<feature type="binding site" evidence="7">
    <location>
        <position position="128"/>
    </location>
    <ligand>
        <name>S-adenosyl-L-methionine</name>
        <dbReference type="ChEBI" id="CHEBI:59789"/>
    </ligand>
</feature>
<dbReference type="KEGG" id="sre:PTSG_02031"/>
<dbReference type="InterPro" id="IPR011530">
    <property type="entry name" value="rRNA_adenine_dimethylase"/>
</dbReference>
<dbReference type="Gene3D" id="1.10.8.480">
    <property type="match status" value="1"/>
</dbReference>
<dbReference type="NCBIfam" id="TIGR00755">
    <property type="entry name" value="ksgA"/>
    <property type="match status" value="1"/>
</dbReference>
<evidence type="ECO:0000256" key="3">
    <source>
        <dbReference type="ARBA" id="ARBA00022679"/>
    </source>
</evidence>
<dbReference type="STRING" id="946362.F2TZN9"/>
<evidence type="ECO:0000256" key="1">
    <source>
        <dbReference type="ARBA" id="ARBA00022552"/>
    </source>
</evidence>
<dbReference type="AlphaFoldDB" id="F2TZN9"/>
<feature type="binding site" evidence="7">
    <location>
        <position position="39"/>
    </location>
    <ligand>
        <name>S-adenosyl-L-methionine</name>
        <dbReference type="ChEBI" id="CHEBI:59789"/>
    </ligand>
</feature>
<dbReference type="RefSeq" id="XP_004998019.1">
    <property type="nucleotide sequence ID" value="XM_004997962.1"/>
</dbReference>
<dbReference type="InterPro" id="IPR001737">
    <property type="entry name" value="KsgA/Erm"/>
</dbReference>
<evidence type="ECO:0000256" key="5">
    <source>
        <dbReference type="ARBA" id="ARBA00022884"/>
    </source>
</evidence>
<dbReference type="PROSITE" id="PS51689">
    <property type="entry name" value="SAM_RNA_A_N6_MT"/>
    <property type="match status" value="1"/>
</dbReference>
<evidence type="ECO:0000256" key="6">
    <source>
        <dbReference type="ARBA" id="ARBA00061109"/>
    </source>
</evidence>
<dbReference type="PANTHER" id="PTHR11727">
    <property type="entry name" value="DIMETHYLADENOSINE TRANSFERASE"/>
    <property type="match status" value="1"/>
</dbReference>
<dbReference type="FunFam" id="3.40.50.150:FF:000007">
    <property type="entry name" value="rRNA adenine N(6)-methyltransferase"/>
    <property type="match status" value="1"/>
</dbReference>
<dbReference type="GO" id="GO:0005730">
    <property type="term" value="C:nucleolus"/>
    <property type="evidence" value="ECO:0007669"/>
    <property type="project" value="TreeGrafter"/>
</dbReference>
<dbReference type="InterPro" id="IPR029063">
    <property type="entry name" value="SAM-dependent_MTases_sf"/>
</dbReference>
<evidence type="ECO:0000259" key="10">
    <source>
        <dbReference type="SMART" id="SM00650"/>
    </source>
</evidence>
<sequence length="310" mass="34504">MPKHAKSKARGHTAAASGPASGYRRTGVLFNKDFGQHILKNPLVVTGIIDKANIRSSDTVLEIGPGTGNLTIKLLEKAGKLIAYEVDSRLADELVKRVSKTMYKSKLHLVLGDAIKNPLPAFDVCVANMPYQISSPFVFKILKHRPLFRCAVLMFQREFALRLVAKPGEEHYCRLSVNAQLLSNIEHVMKVSKNNFRPPPKVESSVVRIVPHRPAPDVDLSEFDGLLRIAFERKNRTLAAAFKKKGVVALLLQNFKQLGGEPPEDFKQFIVDVLTESDYASKRPQQLAVADFLRLLKAFNDAGIHFRGSI</sequence>
<feature type="domain" description="Ribosomal RNA adenine methylase transferase N-terminal" evidence="10">
    <location>
        <begin position="44"/>
        <end position="213"/>
    </location>
</feature>
<comment type="similarity">
    <text evidence="6 7 8">Belongs to the class I-like SAM-binding methyltransferase superfamily. rRNA adenine N(6)-methyltransferase family.</text>
</comment>